<dbReference type="InterPro" id="IPR002052">
    <property type="entry name" value="DNA_methylase_N6_adenine_CS"/>
</dbReference>
<dbReference type="GO" id="GO:0102559">
    <property type="term" value="F:peptide chain release factor N(5)-glutamine methyltransferase activity"/>
    <property type="evidence" value="ECO:0007669"/>
    <property type="project" value="UniProtKB-EC"/>
</dbReference>
<evidence type="ECO:0000256" key="4">
    <source>
        <dbReference type="ARBA" id="ARBA00022691"/>
    </source>
</evidence>
<dbReference type="PANTHER" id="PTHR18895">
    <property type="entry name" value="HEMK METHYLTRANSFERASE"/>
    <property type="match status" value="1"/>
</dbReference>
<dbReference type="Gene3D" id="1.10.8.10">
    <property type="entry name" value="DNA helicase RuvA subunit, C-terminal domain"/>
    <property type="match status" value="1"/>
</dbReference>
<evidence type="ECO:0000256" key="2">
    <source>
        <dbReference type="ARBA" id="ARBA00022603"/>
    </source>
</evidence>
<keyword evidence="3" id="KW-0808">Transferase</keyword>
<dbReference type="PANTHER" id="PTHR18895:SF74">
    <property type="entry name" value="MTRF1L RELEASE FACTOR GLUTAMINE METHYLTRANSFERASE"/>
    <property type="match status" value="1"/>
</dbReference>
<dbReference type="Pfam" id="PF17827">
    <property type="entry name" value="PrmC_N"/>
    <property type="match status" value="1"/>
</dbReference>
<dbReference type="AlphaFoldDB" id="A0A6P9DYN9"/>
<dbReference type="InterPro" id="IPR007848">
    <property type="entry name" value="Small_mtfrase_dom"/>
</dbReference>
<dbReference type="GeneID" id="117678800"/>
<evidence type="ECO:0000256" key="1">
    <source>
        <dbReference type="ARBA" id="ARBA00012771"/>
    </source>
</evidence>
<evidence type="ECO:0000313" key="9">
    <source>
        <dbReference type="RefSeq" id="XP_034296196.1"/>
    </source>
</evidence>
<dbReference type="InterPro" id="IPR050320">
    <property type="entry name" value="N5-glutamine_MTase"/>
</dbReference>
<organism evidence="8 9">
    <name type="scientific">Pantherophis guttatus</name>
    <name type="common">Corn snake</name>
    <name type="synonym">Elaphe guttata</name>
    <dbReference type="NCBI Taxonomy" id="94885"/>
    <lineage>
        <taxon>Eukaryota</taxon>
        <taxon>Metazoa</taxon>
        <taxon>Chordata</taxon>
        <taxon>Craniata</taxon>
        <taxon>Vertebrata</taxon>
        <taxon>Euteleostomi</taxon>
        <taxon>Lepidosauria</taxon>
        <taxon>Squamata</taxon>
        <taxon>Bifurcata</taxon>
        <taxon>Unidentata</taxon>
        <taxon>Episquamata</taxon>
        <taxon>Toxicofera</taxon>
        <taxon>Serpentes</taxon>
        <taxon>Colubroidea</taxon>
        <taxon>Colubridae</taxon>
        <taxon>Colubrinae</taxon>
        <taxon>Pantherophis</taxon>
    </lineage>
</organism>
<dbReference type="RefSeq" id="XP_034296196.1">
    <property type="nucleotide sequence ID" value="XM_034440305.2"/>
</dbReference>
<dbReference type="Pfam" id="PF05175">
    <property type="entry name" value="MTS"/>
    <property type="match status" value="1"/>
</dbReference>
<sequence length="364" mass="41805">MTPFSNVFYRKILCLFSYHGYFRMHRMEDTRLNAWHRHLRNYSYYKANVISAVDAVKYWQGVFEANNIPEAQTSSEYIVSHVLGAKTFQSLNASSISAPLSAKQQKQIQQLCVKRLQRMPVQYVLGEWDFQDLTLKMKPPVFIPRPETEELVSLILDEERRKRLTSACSKVLQNFPETRGPVILEVGCGSGAIGLSLLKKLPHSQLIAIDKLEAAVNLTKENAERLQLQERIHIFHRDISSCPWECLQPWGLVDTIISNPPYIFHEDMSELAAEILCFEDLDALDGGIDGMSIIKEILKMASSILKDCGSVYLEVDPRHPKMVTNWLSSHPDLFLFVSATHKDFYGKPRFLHIQKHRKEDRQGS</sequence>
<evidence type="ECO:0000259" key="7">
    <source>
        <dbReference type="Pfam" id="PF17827"/>
    </source>
</evidence>
<dbReference type="GO" id="GO:0003676">
    <property type="term" value="F:nucleic acid binding"/>
    <property type="evidence" value="ECO:0007669"/>
    <property type="project" value="InterPro"/>
</dbReference>
<comment type="catalytic activity">
    <reaction evidence="5">
        <text>L-glutaminyl-[peptide chain release factor] + S-adenosyl-L-methionine = N(5)-methyl-L-glutaminyl-[peptide chain release factor] + S-adenosyl-L-homocysteine + H(+)</text>
        <dbReference type="Rhea" id="RHEA:42896"/>
        <dbReference type="Rhea" id="RHEA-COMP:10271"/>
        <dbReference type="Rhea" id="RHEA-COMP:10272"/>
        <dbReference type="ChEBI" id="CHEBI:15378"/>
        <dbReference type="ChEBI" id="CHEBI:30011"/>
        <dbReference type="ChEBI" id="CHEBI:57856"/>
        <dbReference type="ChEBI" id="CHEBI:59789"/>
        <dbReference type="ChEBI" id="CHEBI:61891"/>
        <dbReference type="EC" id="2.1.1.297"/>
    </reaction>
</comment>
<dbReference type="InterPro" id="IPR029063">
    <property type="entry name" value="SAM-dependent_MTases_sf"/>
</dbReference>
<dbReference type="GO" id="GO:0032259">
    <property type="term" value="P:methylation"/>
    <property type="evidence" value="ECO:0007669"/>
    <property type="project" value="UniProtKB-KW"/>
</dbReference>
<dbReference type="PROSITE" id="PS00092">
    <property type="entry name" value="N6_MTASE"/>
    <property type="match status" value="1"/>
</dbReference>
<protein>
    <recommendedName>
        <fullName evidence="1">peptide chain release factor N(5)-glutamine methyltransferase</fullName>
        <ecNumber evidence="1">2.1.1.297</ecNumber>
    </recommendedName>
</protein>
<evidence type="ECO:0000256" key="5">
    <source>
        <dbReference type="ARBA" id="ARBA00048391"/>
    </source>
</evidence>
<dbReference type="OMA" id="DFDARYW"/>
<evidence type="ECO:0000313" key="8">
    <source>
        <dbReference type="Proteomes" id="UP001652622"/>
    </source>
</evidence>
<dbReference type="CTD" id="51409"/>
<dbReference type="NCBIfam" id="TIGR00536">
    <property type="entry name" value="hemK_fam"/>
    <property type="match status" value="1"/>
</dbReference>
<dbReference type="SUPFAM" id="SSF53335">
    <property type="entry name" value="S-adenosyl-L-methionine-dependent methyltransferases"/>
    <property type="match status" value="1"/>
</dbReference>
<keyword evidence="2 9" id="KW-0489">Methyltransferase</keyword>
<dbReference type="CDD" id="cd02440">
    <property type="entry name" value="AdoMet_MTases"/>
    <property type="match status" value="1"/>
</dbReference>
<feature type="domain" description="Release factor glutamine methyltransferase N-terminal" evidence="7">
    <location>
        <begin position="54"/>
        <end position="126"/>
    </location>
</feature>
<name>A0A6P9DYN9_PANGU</name>
<keyword evidence="8" id="KW-1185">Reference proteome</keyword>
<dbReference type="Proteomes" id="UP001652622">
    <property type="component" value="Unplaced"/>
</dbReference>
<evidence type="ECO:0000256" key="3">
    <source>
        <dbReference type="ARBA" id="ARBA00022679"/>
    </source>
</evidence>
<keyword evidence="4" id="KW-0949">S-adenosyl-L-methionine</keyword>
<dbReference type="InterPro" id="IPR040758">
    <property type="entry name" value="PrmC_N"/>
</dbReference>
<proteinExistence type="predicted"/>
<accession>A0A6P9DYN9</accession>
<dbReference type="KEGG" id="pgut:117678800"/>
<dbReference type="Gene3D" id="3.40.50.150">
    <property type="entry name" value="Vaccinia Virus protein VP39"/>
    <property type="match status" value="1"/>
</dbReference>
<dbReference type="GO" id="GO:0005739">
    <property type="term" value="C:mitochondrion"/>
    <property type="evidence" value="ECO:0007669"/>
    <property type="project" value="TreeGrafter"/>
</dbReference>
<dbReference type="EC" id="2.1.1.297" evidence="1"/>
<gene>
    <name evidence="9" type="primary">HEMK1</name>
</gene>
<dbReference type="OrthoDB" id="269872at2759"/>
<feature type="domain" description="Methyltransferase small" evidence="6">
    <location>
        <begin position="167"/>
        <end position="272"/>
    </location>
</feature>
<reference evidence="9" key="1">
    <citation type="submission" date="2025-08" db="UniProtKB">
        <authorList>
            <consortium name="RefSeq"/>
        </authorList>
    </citation>
    <scope>IDENTIFICATION</scope>
    <source>
        <tissue evidence="9">Blood</tissue>
    </source>
</reference>
<evidence type="ECO:0000259" key="6">
    <source>
        <dbReference type="Pfam" id="PF05175"/>
    </source>
</evidence>
<dbReference type="InterPro" id="IPR004556">
    <property type="entry name" value="HemK-like"/>
</dbReference>